<evidence type="ECO:0000313" key="4">
    <source>
        <dbReference type="EMBL" id="CZR66465.1"/>
    </source>
</evidence>
<feature type="compositionally biased region" description="Polar residues" evidence="1">
    <location>
        <begin position="27"/>
        <end position="38"/>
    </location>
</feature>
<protein>
    <submittedName>
        <fullName evidence="4">Uncharacterized protein</fullName>
    </submittedName>
</protein>
<dbReference type="PANTHER" id="PTHR37542">
    <property type="entry name" value="HELO DOMAIN-CONTAINING PROTEIN-RELATED"/>
    <property type="match status" value="1"/>
</dbReference>
<dbReference type="PANTHER" id="PTHR37542:SF3">
    <property type="entry name" value="PRION-INHIBITION AND PROPAGATION HELO DOMAIN-CONTAINING PROTEIN"/>
    <property type="match status" value="1"/>
</dbReference>
<dbReference type="OrthoDB" id="1911848at2759"/>
<sequence length="461" mass="52536">MSSEITGETLKSCAEIRRYALSGGPDTPSTLIPRSTPESPKWGDRFNVNDPDEKKCLLYNESKENKKLISNILARINSLHDKAQGFLDCYNVKDAIKEISAKQMQFRQKKKIKWAIKNKEEFRDIVVNLERYNNTLEHLSGDQFAHSLQQTIPSYALAGISTHELIRRLRSIRSVEDGKYDLLTHAAQLEDIQLSWLPRQAIKDLSASEIDISSENIGQDADQTWHDLGSNGTISIQIFRWKMLLRLGNESDHCFEDGVSMLRTGYRRRGFVYAVPEHYLAKTPMSLRQIIKRCQEPPLGDKFKLAAQLATALSLLHNSQGLHKAFRSDNILFFHPLPEQSIPYSPIHGYLDSNHYYHPDVVNGFMKVLDWYIFGVVLLEIAMWRLLDSKLEKLPKEKTKDLKAIGKVFVDFAEGQLDTMTGSSYANVVRLCLSATLENDDKELACVVSNKIIAKLKYCKA</sequence>
<organism evidence="4 5">
    <name type="scientific">Phialocephala subalpina</name>
    <dbReference type="NCBI Taxonomy" id="576137"/>
    <lineage>
        <taxon>Eukaryota</taxon>
        <taxon>Fungi</taxon>
        <taxon>Dikarya</taxon>
        <taxon>Ascomycota</taxon>
        <taxon>Pezizomycotina</taxon>
        <taxon>Leotiomycetes</taxon>
        <taxon>Helotiales</taxon>
        <taxon>Mollisiaceae</taxon>
        <taxon>Phialocephala</taxon>
        <taxon>Phialocephala fortinii species complex</taxon>
    </lineage>
</organism>
<feature type="domain" description="Prion-inhibition and propagation HeLo" evidence="2">
    <location>
        <begin position="98"/>
        <end position="152"/>
    </location>
</feature>
<gene>
    <name evidence="4" type="ORF">PAC_16366</name>
</gene>
<dbReference type="Proteomes" id="UP000184330">
    <property type="component" value="Unassembled WGS sequence"/>
</dbReference>
<dbReference type="InterPro" id="IPR056002">
    <property type="entry name" value="DUF7580"/>
</dbReference>
<dbReference type="Pfam" id="PF14479">
    <property type="entry name" value="HeLo"/>
    <property type="match status" value="1"/>
</dbReference>
<dbReference type="STRING" id="576137.A0A1L7XN43"/>
<dbReference type="AlphaFoldDB" id="A0A1L7XN43"/>
<proteinExistence type="predicted"/>
<dbReference type="SUPFAM" id="SSF56112">
    <property type="entry name" value="Protein kinase-like (PK-like)"/>
    <property type="match status" value="1"/>
</dbReference>
<dbReference type="Pfam" id="PF24476">
    <property type="entry name" value="DUF7580"/>
    <property type="match status" value="1"/>
</dbReference>
<dbReference type="Gene3D" id="1.20.120.1020">
    <property type="entry name" value="Prion-inhibition and propagation, HeLo domain"/>
    <property type="match status" value="1"/>
</dbReference>
<evidence type="ECO:0000259" key="2">
    <source>
        <dbReference type="Pfam" id="PF14479"/>
    </source>
</evidence>
<evidence type="ECO:0000256" key="1">
    <source>
        <dbReference type="SAM" id="MobiDB-lite"/>
    </source>
</evidence>
<accession>A0A1L7XN43</accession>
<feature type="domain" description="DUF7580" evidence="3">
    <location>
        <begin position="299"/>
        <end position="438"/>
    </location>
</feature>
<evidence type="ECO:0000313" key="5">
    <source>
        <dbReference type="Proteomes" id="UP000184330"/>
    </source>
</evidence>
<dbReference type="InterPro" id="IPR038305">
    <property type="entry name" value="HeLo_sf"/>
</dbReference>
<dbReference type="EMBL" id="FJOG01000037">
    <property type="protein sequence ID" value="CZR66465.1"/>
    <property type="molecule type" value="Genomic_DNA"/>
</dbReference>
<name>A0A1L7XN43_9HELO</name>
<reference evidence="4 5" key="1">
    <citation type="submission" date="2016-03" db="EMBL/GenBank/DDBJ databases">
        <authorList>
            <person name="Ploux O."/>
        </authorList>
    </citation>
    <scope>NUCLEOTIDE SEQUENCE [LARGE SCALE GENOMIC DNA]</scope>
    <source>
        <strain evidence="4 5">UAMH 11012</strain>
    </source>
</reference>
<feature type="region of interest" description="Disordered" evidence="1">
    <location>
        <begin position="21"/>
        <end position="45"/>
    </location>
</feature>
<dbReference type="InterPro" id="IPR029498">
    <property type="entry name" value="HeLo_dom"/>
</dbReference>
<keyword evidence="5" id="KW-1185">Reference proteome</keyword>
<dbReference type="Gene3D" id="1.10.510.10">
    <property type="entry name" value="Transferase(Phosphotransferase) domain 1"/>
    <property type="match status" value="1"/>
</dbReference>
<evidence type="ECO:0000259" key="3">
    <source>
        <dbReference type="Pfam" id="PF24476"/>
    </source>
</evidence>
<dbReference type="InterPro" id="IPR011009">
    <property type="entry name" value="Kinase-like_dom_sf"/>
</dbReference>